<reference evidence="3" key="1">
    <citation type="submission" date="2017-09" db="EMBL/GenBank/DDBJ databases">
        <title>Depth-based differentiation of microbial function through sediment-hosted aquifers and enrichment of novel symbionts in the deep terrestrial subsurface.</title>
        <authorList>
            <person name="Probst A.J."/>
            <person name="Ladd B."/>
            <person name="Jarett J.K."/>
            <person name="Geller-Mcgrath D.E."/>
            <person name="Sieber C.M.K."/>
            <person name="Emerson J.B."/>
            <person name="Anantharaman K."/>
            <person name="Thomas B.C."/>
            <person name="Malmstrom R."/>
            <person name="Stieglmeier M."/>
            <person name="Klingl A."/>
            <person name="Woyke T."/>
            <person name="Ryan C.M."/>
            <person name="Banfield J.F."/>
        </authorList>
    </citation>
    <scope>NUCLEOTIDE SEQUENCE [LARGE SCALE GENOMIC DNA]</scope>
</reference>
<dbReference type="SUPFAM" id="SSF111126">
    <property type="entry name" value="Ligand-binding domain in the NO signalling and Golgi transport"/>
    <property type="match status" value="1"/>
</dbReference>
<evidence type="ECO:0000313" key="3">
    <source>
        <dbReference type="Proteomes" id="UP000230766"/>
    </source>
</evidence>
<dbReference type="Proteomes" id="UP000230766">
    <property type="component" value="Unassembled WGS sequence"/>
</dbReference>
<proteinExistence type="predicted"/>
<organism evidence="2 3">
    <name type="scientific">Candidatus Nealsonbacteria bacterium CG01_land_8_20_14_3_00_12</name>
    <dbReference type="NCBI Taxonomy" id="1974697"/>
    <lineage>
        <taxon>Bacteria</taxon>
        <taxon>Candidatus Nealsoniibacteriota</taxon>
    </lineage>
</organism>
<evidence type="ECO:0000259" key="1">
    <source>
        <dbReference type="SMART" id="SM00989"/>
    </source>
</evidence>
<feature type="domain" description="4-vinyl reductase 4VR" evidence="1">
    <location>
        <begin position="104"/>
        <end position="180"/>
    </location>
</feature>
<gene>
    <name evidence="2" type="ORF">COS09_01950</name>
</gene>
<dbReference type="AlphaFoldDB" id="A0A2M7EBA2"/>
<dbReference type="InterPro" id="IPR024096">
    <property type="entry name" value="NO_sig/Golgi_transp_ligand-bd"/>
</dbReference>
<dbReference type="PANTHER" id="PTHR35090:SF2">
    <property type="entry name" value="ARSR FAMILY TRANSCRIPTIONAL REGULATOR"/>
    <property type="match status" value="1"/>
</dbReference>
<sequence>MEKIIEALEKDLRDIIEGKPLKTKRKELGDQVDIRLCRMIIYSLQWASVGYQSALRLAGMKFGKRMGENSERSELLLVLEEIKKIIEFLREGKVEIEMMPELKGVQIKIYESSLTAGVPNILQTLCFFEEGFIEGYLDGVISKKGSMAVAGQEFSITNVSCEEKRCVGLGDDFCGFLIKF</sequence>
<dbReference type="Gene3D" id="3.30.1380.20">
    <property type="entry name" value="Trafficking protein particle complex subunit 3"/>
    <property type="match status" value="1"/>
</dbReference>
<dbReference type="InterPro" id="IPR004096">
    <property type="entry name" value="V4R"/>
</dbReference>
<accession>A0A2M7EBA2</accession>
<evidence type="ECO:0000313" key="2">
    <source>
        <dbReference type="EMBL" id="PIV64981.1"/>
    </source>
</evidence>
<protein>
    <recommendedName>
        <fullName evidence="1">4-vinyl reductase 4VR domain-containing protein</fullName>
    </recommendedName>
</protein>
<dbReference type="EMBL" id="PETJ01000054">
    <property type="protein sequence ID" value="PIV64981.1"/>
    <property type="molecule type" value="Genomic_DNA"/>
</dbReference>
<comment type="caution">
    <text evidence="2">The sequence shown here is derived from an EMBL/GenBank/DDBJ whole genome shotgun (WGS) entry which is preliminary data.</text>
</comment>
<name>A0A2M7EBA2_9BACT</name>
<dbReference type="SMART" id="SM00989">
    <property type="entry name" value="V4R"/>
    <property type="match status" value="1"/>
</dbReference>
<dbReference type="PANTHER" id="PTHR35090">
    <property type="entry name" value="DNA-DIRECTED RNA POLYMERASE SUBUNIT I"/>
    <property type="match status" value="1"/>
</dbReference>